<evidence type="ECO:0000313" key="3">
    <source>
        <dbReference type="WBParaSite" id="Pan_g2931.t1"/>
    </source>
</evidence>
<dbReference type="Proteomes" id="UP000492821">
    <property type="component" value="Unassembled WGS sequence"/>
</dbReference>
<reference evidence="3" key="2">
    <citation type="submission" date="2020-10" db="UniProtKB">
        <authorList>
            <consortium name="WormBaseParasite"/>
        </authorList>
    </citation>
    <scope>IDENTIFICATION</scope>
</reference>
<evidence type="ECO:0000313" key="2">
    <source>
        <dbReference type="Proteomes" id="UP000492821"/>
    </source>
</evidence>
<evidence type="ECO:0000256" key="1">
    <source>
        <dbReference type="SAM" id="SignalP"/>
    </source>
</evidence>
<dbReference type="WBParaSite" id="Pan_g2931.t1">
    <property type="protein sequence ID" value="Pan_g2931.t1"/>
    <property type="gene ID" value="Pan_g2931"/>
</dbReference>
<dbReference type="AlphaFoldDB" id="A0A7E4VSM4"/>
<keyword evidence="2" id="KW-1185">Reference proteome</keyword>
<name>A0A7E4VSM4_PANRE</name>
<feature type="chain" id="PRO_5028799919" evidence="1">
    <location>
        <begin position="32"/>
        <end position="131"/>
    </location>
</feature>
<accession>A0A7E4VSM4</accession>
<sequence length="131" mass="14274">MSTLSTAYRCVTISIASAFVLLCLTVATVQSQSPEGKQCRQAFHCWRTEPIDDDGLPLQLSDPSGPLAVAARSLISHRPNNLNSNSNNIAKRLDIGSGFGAAGRGARCRCKDETCQYFLTTEQRFLACDEF</sequence>
<reference evidence="2" key="1">
    <citation type="journal article" date="2013" name="Genetics">
        <title>The draft genome and transcriptome of Panagrellus redivivus are shaped by the harsh demands of a free-living lifestyle.</title>
        <authorList>
            <person name="Srinivasan J."/>
            <person name="Dillman A.R."/>
            <person name="Macchietto M.G."/>
            <person name="Heikkinen L."/>
            <person name="Lakso M."/>
            <person name="Fracchia K.M."/>
            <person name="Antoshechkin I."/>
            <person name="Mortazavi A."/>
            <person name="Wong G."/>
            <person name="Sternberg P.W."/>
        </authorList>
    </citation>
    <scope>NUCLEOTIDE SEQUENCE [LARGE SCALE GENOMIC DNA]</scope>
    <source>
        <strain evidence="2">MT8872</strain>
    </source>
</reference>
<protein>
    <submittedName>
        <fullName evidence="3">IlGF domain-containing protein</fullName>
    </submittedName>
</protein>
<organism evidence="2 3">
    <name type="scientific">Panagrellus redivivus</name>
    <name type="common">Microworm</name>
    <dbReference type="NCBI Taxonomy" id="6233"/>
    <lineage>
        <taxon>Eukaryota</taxon>
        <taxon>Metazoa</taxon>
        <taxon>Ecdysozoa</taxon>
        <taxon>Nematoda</taxon>
        <taxon>Chromadorea</taxon>
        <taxon>Rhabditida</taxon>
        <taxon>Tylenchina</taxon>
        <taxon>Panagrolaimomorpha</taxon>
        <taxon>Panagrolaimoidea</taxon>
        <taxon>Panagrolaimidae</taxon>
        <taxon>Panagrellus</taxon>
    </lineage>
</organism>
<feature type="signal peptide" evidence="1">
    <location>
        <begin position="1"/>
        <end position="31"/>
    </location>
</feature>
<proteinExistence type="predicted"/>
<keyword evidence="1" id="KW-0732">Signal</keyword>